<feature type="compositionally biased region" description="Pro residues" evidence="2">
    <location>
        <begin position="316"/>
        <end position="326"/>
    </location>
</feature>
<feature type="compositionally biased region" description="Gly residues" evidence="2">
    <location>
        <begin position="218"/>
        <end position="227"/>
    </location>
</feature>
<name>A0A267F2L2_9PLAT</name>
<dbReference type="GO" id="GO:0035332">
    <property type="term" value="P:positive regulation of hippo signaling"/>
    <property type="evidence" value="ECO:0007669"/>
    <property type="project" value="TreeGrafter"/>
</dbReference>
<dbReference type="PANTHER" id="PTHR13103">
    <property type="entry name" value="SCHWANNOMIN INTERACTING PROTEIN 1"/>
    <property type="match status" value="1"/>
</dbReference>
<evidence type="ECO:0000256" key="1">
    <source>
        <dbReference type="ARBA" id="ARBA00023054"/>
    </source>
</evidence>
<proteinExistence type="predicted"/>
<protein>
    <recommendedName>
        <fullName evidence="3">Schwannomin interacting protein 1 C-terminal domain-containing protein</fullName>
    </recommendedName>
</protein>
<keyword evidence="1" id="KW-0175">Coiled coil</keyword>
<sequence length="549" mass="58714">MLVSETRQMRLQESATGCGDPGSCMRQHADAAGTEESLRHWPAAGGNPNDAEFNNDEEEASSVAAPTLATSGYMTNSSLSSCFGEMRSSNTQDSLGQLRTQRRWEAGLAAEFGTDWPGADAADAEAADSERAQWRALEQRLAELAKSAAAEELRKRRPPRRHRPRRQAETERERVLRALSSCGSEDDNLAGRPDGESEAEAAGAASFGSSTTAWSCSGGDGSGGGFSAGMELCFRNDAASEDEDEALGGINEQEQQQQQQQWQRFRRPPRSFVPSVATELTASMQLCFISDPATSDDDETAGTVASTGSGSTSSDEPPPPPPPPLRPSRRPLEPELLASLGLEPPPPPSPPHVEQANGGDAGCRDAASDAGCLRRRQAELQAEAQVALAQAEPMARMQLEVERHARDRRCRDALAEMLGVAPSRRLGASCLEMMSLGALQLAHNSLLARIEEHNSELVRCLIERDDLHMEQDAMLVEIEDLTRRAHEADTAATAAASATASTSVGVAEKTTAAANDTVGTATAAPVRRRMSMLTARLRPKKLVSLFTGT</sequence>
<feature type="compositionally biased region" description="Low complexity" evidence="2">
    <location>
        <begin position="252"/>
        <end position="263"/>
    </location>
</feature>
<feature type="region of interest" description="Disordered" evidence="2">
    <location>
        <begin position="1"/>
        <end position="68"/>
    </location>
</feature>
<comment type="caution">
    <text evidence="4">The sequence shown here is derived from an EMBL/GenBank/DDBJ whole genome shotgun (WGS) entry which is preliminary data.</text>
</comment>
<dbReference type="OrthoDB" id="6260144at2759"/>
<feature type="region of interest" description="Disordered" evidence="2">
    <location>
        <begin position="291"/>
        <end position="365"/>
    </location>
</feature>
<dbReference type="GO" id="GO:0030054">
    <property type="term" value="C:cell junction"/>
    <property type="evidence" value="ECO:0007669"/>
    <property type="project" value="TreeGrafter"/>
</dbReference>
<dbReference type="PANTHER" id="PTHR13103:SF2">
    <property type="entry name" value="IQCJ-SCHIP1 READTHROUGH TRANSCRIPT PROTEIN-RELATED"/>
    <property type="match status" value="1"/>
</dbReference>
<feature type="compositionally biased region" description="Basic and acidic residues" evidence="2">
    <location>
        <begin position="166"/>
        <end position="176"/>
    </location>
</feature>
<dbReference type="Proteomes" id="UP000215902">
    <property type="component" value="Unassembled WGS sequence"/>
</dbReference>
<keyword evidence="5" id="KW-1185">Reference proteome</keyword>
<evidence type="ECO:0000256" key="2">
    <source>
        <dbReference type="SAM" id="MobiDB-lite"/>
    </source>
</evidence>
<dbReference type="InterPro" id="IPR015649">
    <property type="entry name" value="SCHIP_1_C"/>
</dbReference>
<feature type="compositionally biased region" description="Basic residues" evidence="2">
    <location>
        <begin position="155"/>
        <end position="165"/>
    </location>
</feature>
<dbReference type="GO" id="GO:0005886">
    <property type="term" value="C:plasma membrane"/>
    <property type="evidence" value="ECO:0007669"/>
    <property type="project" value="TreeGrafter"/>
</dbReference>
<feature type="compositionally biased region" description="Low complexity" evidence="2">
    <location>
        <begin position="200"/>
        <end position="217"/>
    </location>
</feature>
<accession>A0A267F2L2</accession>
<gene>
    <name evidence="4" type="ORF">BOX15_Mlig031945g1</name>
</gene>
<feature type="compositionally biased region" description="Polar residues" evidence="2">
    <location>
        <begin position="1"/>
        <end position="15"/>
    </location>
</feature>
<organism evidence="4 5">
    <name type="scientific">Macrostomum lignano</name>
    <dbReference type="NCBI Taxonomy" id="282301"/>
    <lineage>
        <taxon>Eukaryota</taxon>
        <taxon>Metazoa</taxon>
        <taxon>Spiralia</taxon>
        <taxon>Lophotrochozoa</taxon>
        <taxon>Platyhelminthes</taxon>
        <taxon>Rhabditophora</taxon>
        <taxon>Macrostomorpha</taxon>
        <taxon>Macrostomida</taxon>
        <taxon>Macrostomidae</taxon>
        <taxon>Macrostomum</taxon>
    </lineage>
</organism>
<dbReference type="STRING" id="282301.A0A267F2L2"/>
<dbReference type="InterPro" id="IPR039045">
    <property type="entry name" value="SCHIP_1"/>
</dbReference>
<dbReference type="EMBL" id="NIVC01001497">
    <property type="protein sequence ID" value="PAA67282.1"/>
    <property type="molecule type" value="Genomic_DNA"/>
</dbReference>
<reference evidence="4 5" key="1">
    <citation type="submission" date="2017-06" db="EMBL/GenBank/DDBJ databases">
        <title>A platform for efficient transgenesis in Macrostomum lignano, a flatworm model organism for stem cell research.</title>
        <authorList>
            <person name="Berezikov E."/>
        </authorList>
    </citation>
    <scope>NUCLEOTIDE SEQUENCE [LARGE SCALE GENOMIC DNA]</scope>
    <source>
        <strain evidence="4">DV1</strain>
        <tissue evidence="4">Whole organism</tissue>
    </source>
</reference>
<evidence type="ECO:0000259" key="3">
    <source>
        <dbReference type="Pfam" id="PF10148"/>
    </source>
</evidence>
<feature type="compositionally biased region" description="Low complexity" evidence="2">
    <location>
        <begin position="301"/>
        <end position="314"/>
    </location>
</feature>
<evidence type="ECO:0000313" key="5">
    <source>
        <dbReference type="Proteomes" id="UP000215902"/>
    </source>
</evidence>
<dbReference type="Pfam" id="PF10148">
    <property type="entry name" value="SCHIP-1_C"/>
    <property type="match status" value="1"/>
</dbReference>
<feature type="region of interest" description="Disordered" evidence="2">
    <location>
        <begin position="148"/>
        <end position="274"/>
    </location>
</feature>
<evidence type="ECO:0000313" key="4">
    <source>
        <dbReference type="EMBL" id="PAA67282.1"/>
    </source>
</evidence>
<dbReference type="AlphaFoldDB" id="A0A267F2L2"/>
<feature type="domain" description="Schwannomin interacting protein 1 C-terminal" evidence="3">
    <location>
        <begin position="375"/>
        <end position="486"/>
    </location>
</feature>